<evidence type="ECO:0000256" key="1">
    <source>
        <dbReference type="SAM" id="MobiDB-lite"/>
    </source>
</evidence>
<reference evidence="2" key="1">
    <citation type="journal article" date="2023" name="bioRxiv">
        <title>Improved chromosome-level genome assembly for marigold (Tagetes erecta).</title>
        <authorList>
            <person name="Jiang F."/>
            <person name="Yuan L."/>
            <person name="Wang S."/>
            <person name="Wang H."/>
            <person name="Xu D."/>
            <person name="Wang A."/>
            <person name="Fan W."/>
        </authorList>
    </citation>
    <scope>NUCLEOTIDE SEQUENCE</scope>
    <source>
        <strain evidence="2">WSJ</strain>
        <tissue evidence="2">Leaf</tissue>
    </source>
</reference>
<proteinExistence type="predicted"/>
<dbReference type="EMBL" id="JAUHHV010000001">
    <property type="protein sequence ID" value="KAK1441047.1"/>
    <property type="molecule type" value="Genomic_DNA"/>
</dbReference>
<feature type="region of interest" description="Disordered" evidence="1">
    <location>
        <begin position="19"/>
        <end position="49"/>
    </location>
</feature>
<sequence length="82" mass="9574">MLTQYSSLFYFVASKQTSQQQSESPHHSIPSPEISCSSSQQQSESPHHSILRIRSLKPLHLLRRFLYSRLRFGFVDRNLNLL</sequence>
<dbReference type="AlphaFoldDB" id="A0AAD8PCH3"/>
<comment type="caution">
    <text evidence="2">The sequence shown here is derived from an EMBL/GenBank/DDBJ whole genome shotgun (WGS) entry which is preliminary data.</text>
</comment>
<accession>A0AAD8PCH3</accession>
<gene>
    <name evidence="2" type="ORF">QVD17_06883</name>
</gene>
<protein>
    <submittedName>
        <fullName evidence="2">Uncharacterized protein</fullName>
    </submittedName>
</protein>
<dbReference type="Proteomes" id="UP001229421">
    <property type="component" value="Unassembled WGS sequence"/>
</dbReference>
<keyword evidence="3" id="KW-1185">Reference proteome</keyword>
<evidence type="ECO:0000313" key="2">
    <source>
        <dbReference type="EMBL" id="KAK1441047.1"/>
    </source>
</evidence>
<name>A0AAD8PCH3_TARER</name>
<feature type="compositionally biased region" description="Low complexity" evidence="1">
    <location>
        <begin position="19"/>
        <end position="44"/>
    </location>
</feature>
<organism evidence="2 3">
    <name type="scientific">Tagetes erecta</name>
    <name type="common">African marigold</name>
    <dbReference type="NCBI Taxonomy" id="13708"/>
    <lineage>
        <taxon>Eukaryota</taxon>
        <taxon>Viridiplantae</taxon>
        <taxon>Streptophyta</taxon>
        <taxon>Embryophyta</taxon>
        <taxon>Tracheophyta</taxon>
        <taxon>Spermatophyta</taxon>
        <taxon>Magnoliopsida</taxon>
        <taxon>eudicotyledons</taxon>
        <taxon>Gunneridae</taxon>
        <taxon>Pentapetalae</taxon>
        <taxon>asterids</taxon>
        <taxon>campanulids</taxon>
        <taxon>Asterales</taxon>
        <taxon>Asteraceae</taxon>
        <taxon>Asteroideae</taxon>
        <taxon>Heliantheae alliance</taxon>
        <taxon>Tageteae</taxon>
        <taxon>Tagetes</taxon>
    </lineage>
</organism>
<evidence type="ECO:0000313" key="3">
    <source>
        <dbReference type="Proteomes" id="UP001229421"/>
    </source>
</evidence>